<comment type="caution">
    <text evidence="1">The sequence shown here is derived from an EMBL/GenBank/DDBJ whole genome shotgun (WGS) entry which is preliminary data.</text>
</comment>
<protein>
    <submittedName>
        <fullName evidence="1">Uncharacterized protein</fullName>
    </submittedName>
</protein>
<dbReference type="Proteomes" id="UP001162992">
    <property type="component" value="Chromosome 22"/>
</dbReference>
<name>A0ACC2AD65_DIPCM</name>
<sequence>MLKSSEQSYGIEVQYNTSSPSKSIGRLAAGAGSAHPSSMAKDASQSIASNPGTSDTCASLEILDLKSPRTTLPTDINLQPCSPQALPPLPSDPEVVKNIEVLATFVAKNGPQFEDMARIKQANDPKFRFLFGGEAGSEAFIGYNFYEWKKHDLLSKSASAENRTSLFQEHQKINSEARSTSEGRFSSNASEMNINDDDQLSPSPKFKKERDSICNSMSRYDSDHSKQQEQLRLDNWNKNRDLDRPTIDGQRRRDSRRRTGFDQRSMTVVGTVPDLVRPIHKELSPAVAKEGRPVGGNEHDIETAARSSESLEQRKLHEVQYSIKQKHFDDRRECGDEKWSNLESQQVETFDDVEADAYNRVGEPIRDQETSVRTIHTGRIKERHQAVGPSKSLPSGPHIVDEFGRLIRQGVKDSDSDDEHYSNRKRRRSPSRSRSRSPGGSRRRRRSRSKSPHWRGSYSHSYSRSPRQHRSQSPTPPWEMRRGNEGRGDRGSFGRGRRGRGRGVPIPPCYDYSKGRCFRGSSCRFIHQDSPMVLGDSSPKILGGSRARGRRDVPMENERSYTMRDGPWPNSGKGPTSRPPKVFDVAGGEEFNWSNNGIEKRGSQEDTIRMHVGFPSQESESVAKSESVSATFSGEVLVSNTHKPPGSASLSDNLQTALSPHSHGIDIKLSTAPQQAAYTSNLTNQQSFGSLKSSPSLPIIPNISFPQHQTLSSVPPYNKTVKFAPTPGTSANLPLPPPLPEQAPMFSGRSSTSSAPMSWNPLSQPPAAAVAIGMPLPPPPPPPPPPPSLPGASEMLSYQHATSAALPSPQTGLGPALHDSVTASLSEQQRLPSPTPASQHPFSNFFAQQQGLAPPSPSPPQHGPGGAISAQSSCNSGNTSVQQEILPSYPSFNGIVSHHKKDAACLAQTKQSPFTRSALQPLHSYQFISSSPSENTGNMTSHSRPLLEHPLTTQHSSMPDTMYLSGGARSQAFSSGSVAGSVSHIPLGSSESGMHVLPQNNYNRMSSSSLTHNTRLAESFEPEPPGGDPRSKSLGSSIDQAVSSLMRSSAGSELNMPVVNIEPVLSEEPMSPGPAAGGMQSVNREPPDELVMESVSPGLPVRAVLHEMNMAQSVTQSVAGNVSVENVSPTLENKKNSPRNVDTEAMQHEGEGADFNSEDGQDKGKKEKDGKPAGMLLRVAVTEYVKEVLKPTWKEGHMSKEAFKTIAKKAVDKVLGTLQSHQVPKTQDKVDHFMSFSRQKIAKLVQGYVEKYVKI</sequence>
<evidence type="ECO:0000313" key="2">
    <source>
        <dbReference type="Proteomes" id="UP001162992"/>
    </source>
</evidence>
<dbReference type="EMBL" id="CM055113">
    <property type="protein sequence ID" value="KAJ7515520.1"/>
    <property type="molecule type" value="Genomic_DNA"/>
</dbReference>
<accession>A0ACC2AD65</accession>
<organism evidence="1 2">
    <name type="scientific">Diphasiastrum complanatum</name>
    <name type="common">Issler's clubmoss</name>
    <name type="synonym">Lycopodium complanatum</name>
    <dbReference type="NCBI Taxonomy" id="34168"/>
    <lineage>
        <taxon>Eukaryota</taxon>
        <taxon>Viridiplantae</taxon>
        <taxon>Streptophyta</taxon>
        <taxon>Embryophyta</taxon>
        <taxon>Tracheophyta</taxon>
        <taxon>Lycopodiopsida</taxon>
        <taxon>Lycopodiales</taxon>
        <taxon>Lycopodiaceae</taxon>
        <taxon>Lycopodioideae</taxon>
        <taxon>Diphasiastrum</taxon>
    </lineage>
</organism>
<gene>
    <name evidence="1" type="ORF">O6H91_22G016500</name>
</gene>
<proteinExistence type="predicted"/>
<reference evidence="2" key="1">
    <citation type="journal article" date="2024" name="Proc. Natl. Acad. Sci. U.S.A.">
        <title>Extraordinary preservation of gene collinearity over three hundred million years revealed in homosporous lycophytes.</title>
        <authorList>
            <person name="Li C."/>
            <person name="Wickell D."/>
            <person name="Kuo L.Y."/>
            <person name="Chen X."/>
            <person name="Nie B."/>
            <person name="Liao X."/>
            <person name="Peng D."/>
            <person name="Ji J."/>
            <person name="Jenkins J."/>
            <person name="Williams M."/>
            <person name="Shu S."/>
            <person name="Plott C."/>
            <person name="Barry K."/>
            <person name="Rajasekar S."/>
            <person name="Grimwood J."/>
            <person name="Han X."/>
            <person name="Sun S."/>
            <person name="Hou Z."/>
            <person name="He W."/>
            <person name="Dai G."/>
            <person name="Sun C."/>
            <person name="Schmutz J."/>
            <person name="Leebens-Mack J.H."/>
            <person name="Li F.W."/>
            <person name="Wang L."/>
        </authorList>
    </citation>
    <scope>NUCLEOTIDE SEQUENCE [LARGE SCALE GENOMIC DNA]</scope>
    <source>
        <strain evidence="2">cv. PW_Plant_1</strain>
    </source>
</reference>
<keyword evidence="2" id="KW-1185">Reference proteome</keyword>
<evidence type="ECO:0000313" key="1">
    <source>
        <dbReference type="EMBL" id="KAJ7515520.1"/>
    </source>
</evidence>